<keyword evidence="13" id="KW-1185">Reference proteome</keyword>
<dbReference type="InterPro" id="IPR003661">
    <property type="entry name" value="HisK_dim/P_dom"/>
</dbReference>
<dbReference type="InterPro" id="IPR035965">
    <property type="entry name" value="PAS-like_dom_sf"/>
</dbReference>
<dbReference type="FunFam" id="3.30.565.10:FF:000006">
    <property type="entry name" value="Sensor histidine kinase WalK"/>
    <property type="match status" value="1"/>
</dbReference>
<dbReference type="InterPro" id="IPR004358">
    <property type="entry name" value="Sig_transdc_His_kin-like_C"/>
</dbReference>
<comment type="subcellular location">
    <subcellularLocation>
        <location evidence="2">Membrane</location>
    </subcellularLocation>
</comment>
<dbReference type="EMBL" id="JQAN02000008">
    <property type="protein sequence ID" value="PPD58337.1"/>
    <property type="molecule type" value="Genomic_DNA"/>
</dbReference>
<evidence type="ECO:0000259" key="11">
    <source>
        <dbReference type="PROSITE" id="PS50885"/>
    </source>
</evidence>
<dbReference type="GO" id="GO:0000155">
    <property type="term" value="F:phosphorelay sensor kinase activity"/>
    <property type="evidence" value="ECO:0007669"/>
    <property type="project" value="InterPro"/>
</dbReference>
<dbReference type="Pfam" id="PF02518">
    <property type="entry name" value="HATPase_c"/>
    <property type="match status" value="1"/>
</dbReference>
<dbReference type="Pfam" id="PF00989">
    <property type="entry name" value="PAS"/>
    <property type="match status" value="1"/>
</dbReference>
<dbReference type="InterPro" id="IPR013767">
    <property type="entry name" value="PAS_fold"/>
</dbReference>
<dbReference type="PRINTS" id="PR00344">
    <property type="entry name" value="BCTRLSENSOR"/>
</dbReference>
<dbReference type="FunFam" id="1.10.287.130:FF:000001">
    <property type="entry name" value="Two-component sensor histidine kinase"/>
    <property type="match status" value="1"/>
</dbReference>
<name>A0A2P5P7R3_9CHLR</name>
<dbReference type="GO" id="GO:0005886">
    <property type="term" value="C:plasma membrane"/>
    <property type="evidence" value="ECO:0007669"/>
    <property type="project" value="TreeGrafter"/>
</dbReference>
<comment type="caution">
    <text evidence="12">The sequence shown here is derived from an EMBL/GenBank/DDBJ whole genome shotgun (WGS) entry which is preliminary data.</text>
</comment>
<evidence type="ECO:0000256" key="8">
    <source>
        <dbReference type="ARBA" id="ARBA00023136"/>
    </source>
</evidence>
<reference evidence="12 13" key="1">
    <citation type="journal article" date="2017" name="ISME J.">
        <title>Grape pomace compost harbors organohalide-respiring Dehalogenimonas species with novel reductive dehalogenase genes.</title>
        <authorList>
            <person name="Yang Y."/>
            <person name="Higgins S.A."/>
            <person name="Yan J."/>
            <person name="Simsir B."/>
            <person name="Chourey K."/>
            <person name="Iyer R."/>
            <person name="Hettich R.L."/>
            <person name="Baldwin B."/>
            <person name="Ogles D.M."/>
            <person name="Loffler F.E."/>
        </authorList>
    </citation>
    <scope>NUCLEOTIDE SEQUENCE [LARGE SCALE GENOMIC DNA]</scope>
    <source>
        <strain evidence="12 13">GP</strain>
    </source>
</reference>
<evidence type="ECO:0000313" key="12">
    <source>
        <dbReference type="EMBL" id="PPD58337.1"/>
    </source>
</evidence>
<dbReference type="NCBIfam" id="TIGR00229">
    <property type="entry name" value="sensory_box"/>
    <property type="match status" value="1"/>
</dbReference>
<evidence type="ECO:0000256" key="5">
    <source>
        <dbReference type="ARBA" id="ARBA00022679"/>
    </source>
</evidence>
<evidence type="ECO:0000256" key="1">
    <source>
        <dbReference type="ARBA" id="ARBA00000085"/>
    </source>
</evidence>
<dbReference type="SMART" id="SM00387">
    <property type="entry name" value="HATPase_c"/>
    <property type="match status" value="1"/>
</dbReference>
<dbReference type="InterPro" id="IPR003594">
    <property type="entry name" value="HATPase_dom"/>
</dbReference>
<dbReference type="Gene3D" id="1.10.287.130">
    <property type="match status" value="1"/>
</dbReference>
<dbReference type="SUPFAM" id="SSF55785">
    <property type="entry name" value="PYP-like sensor domain (PAS domain)"/>
    <property type="match status" value="1"/>
</dbReference>
<dbReference type="CDD" id="cd00075">
    <property type="entry name" value="HATPase"/>
    <property type="match status" value="1"/>
</dbReference>
<dbReference type="SMART" id="SM00091">
    <property type="entry name" value="PAS"/>
    <property type="match status" value="1"/>
</dbReference>
<proteinExistence type="predicted"/>
<keyword evidence="6" id="KW-0418">Kinase</keyword>
<evidence type="ECO:0000256" key="3">
    <source>
        <dbReference type="ARBA" id="ARBA00012438"/>
    </source>
</evidence>
<dbReference type="GO" id="GO:0004721">
    <property type="term" value="F:phosphoprotein phosphatase activity"/>
    <property type="evidence" value="ECO:0007669"/>
    <property type="project" value="TreeGrafter"/>
</dbReference>
<dbReference type="InterPro" id="IPR005467">
    <property type="entry name" value="His_kinase_dom"/>
</dbReference>
<dbReference type="PANTHER" id="PTHR45453">
    <property type="entry name" value="PHOSPHATE REGULON SENSOR PROTEIN PHOR"/>
    <property type="match status" value="1"/>
</dbReference>
<evidence type="ECO:0000256" key="2">
    <source>
        <dbReference type="ARBA" id="ARBA00004370"/>
    </source>
</evidence>
<dbReference type="PROSITE" id="PS50109">
    <property type="entry name" value="HIS_KIN"/>
    <property type="match status" value="1"/>
</dbReference>
<dbReference type="InterPro" id="IPR050351">
    <property type="entry name" value="BphY/WalK/GraS-like"/>
</dbReference>
<dbReference type="Pfam" id="PF00512">
    <property type="entry name" value="HisKA"/>
    <property type="match status" value="1"/>
</dbReference>
<evidence type="ECO:0000313" key="13">
    <source>
        <dbReference type="Proteomes" id="UP000235653"/>
    </source>
</evidence>
<dbReference type="InterPro" id="IPR000014">
    <property type="entry name" value="PAS"/>
</dbReference>
<feature type="domain" description="HAMP" evidence="11">
    <location>
        <begin position="62"/>
        <end position="106"/>
    </location>
</feature>
<dbReference type="Gene3D" id="3.30.450.20">
    <property type="entry name" value="PAS domain"/>
    <property type="match status" value="1"/>
</dbReference>
<keyword evidence="7" id="KW-0902">Two-component regulatory system</keyword>
<dbReference type="SUPFAM" id="SSF47384">
    <property type="entry name" value="Homodimeric domain of signal transducing histidine kinase"/>
    <property type="match status" value="1"/>
</dbReference>
<evidence type="ECO:0000256" key="4">
    <source>
        <dbReference type="ARBA" id="ARBA00022553"/>
    </source>
</evidence>
<accession>A0A2P5P7R3</accession>
<sequence length="444" mass="48374">MTSTSIRSLILFTVVAIAAVLTVVGFIRGFSLTLLIAGVASAATAAVSMYFFVPSMTEDELELEMAMKKLGGGEPPDKLRLVAIGELADLKHTFNEMTKQLGDRLRSLESENSRLELMMDNVADAIFVVNRYSEVTKVNDTATKMFGLGSNAVGRTFIDVIRDHEFDALVKACLASGTRQQGSVEIRSNRRFFEVTVTPPKNEPGAVVVVRDLTEIKRLERVRRDFVANISHELRTPLASLKLLAETLKGGAIEDQSVAADFLNRIEVETDKLTQMVRELGELSRIESGEAPLSKKPLDLGPFINKVTERMKPQSDRAELVLSVDVTPGLRPVQADADRIEQVLVNLLHNAIKFTPAGGRIIVSAYPKNGNAIEIAVKDTGIGISAEDLPRIFERFYKADKARGGGGTGLGLAIAKHIVKAHGGEIRAESVPGQGSTFYFTLPR</sequence>
<comment type="catalytic activity">
    <reaction evidence="1">
        <text>ATP + protein L-histidine = ADP + protein N-phospho-L-histidine.</text>
        <dbReference type="EC" id="2.7.13.3"/>
    </reaction>
</comment>
<dbReference type="PANTHER" id="PTHR45453:SF1">
    <property type="entry name" value="PHOSPHATE REGULON SENSOR PROTEIN PHOR"/>
    <property type="match status" value="1"/>
</dbReference>
<evidence type="ECO:0000256" key="7">
    <source>
        <dbReference type="ARBA" id="ARBA00023012"/>
    </source>
</evidence>
<dbReference type="OrthoDB" id="9813151at2"/>
<dbReference type="GO" id="GO:0016036">
    <property type="term" value="P:cellular response to phosphate starvation"/>
    <property type="evidence" value="ECO:0007669"/>
    <property type="project" value="TreeGrafter"/>
</dbReference>
<dbReference type="RefSeq" id="WP_102331749.1">
    <property type="nucleotide sequence ID" value="NZ_CP058566.2"/>
</dbReference>
<dbReference type="InterPro" id="IPR003660">
    <property type="entry name" value="HAMP_dom"/>
</dbReference>
<keyword evidence="8" id="KW-0472">Membrane</keyword>
<dbReference type="Proteomes" id="UP000235653">
    <property type="component" value="Unassembled WGS sequence"/>
</dbReference>
<dbReference type="SMART" id="SM00388">
    <property type="entry name" value="HisKA"/>
    <property type="match status" value="1"/>
</dbReference>
<dbReference type="GO" id="GO:0006355">
    <property type="term" value="P:regulation of DNA-templated transcription"/>
    <property type="evidence" value="ECO:0007669"/>
    <property type="project" value="InterPro"/>
</dbReference>
<dbReference type="Gene3D" id="3.30.565.10">
    <property type="entry name" value="Histidine kinase-like ATPase, C-terminal domain"/>
    <property type="match status" value="1"/>
</dbReference>
<dbReference type="CDD" id="cd00082">
    <property type="entry name" value="HisKA"/>
    <property type="match status" value="1"/>
</dbReference>
<evidence type="ECO:0000256" key="6">
    <source>
        <dbReference type="ARBA" id="ARBA00022777"/>
    </source>
</evidence>
<feature type="domain" description="Histidine kinase" evidence="9">
    <location>
        <begin position="229"/>
        <end position="444"/>
    </location>
</feature>
<protein>
    <recommendedName>
        <fullName evidence="3">histidine kinase</fullName>
        <ecNumber evidence="3">2.7.13.3</ecNumber>
    </recommendedName>
</protein>
<dbReference type="InterPro" id="IPR036097">
    <property type="entry name" value="HisK_dim/P_sf"/>
</dbReference>
<dbReference type="EC" id="2.7.13.3" evidence="3"/>
<keyword evidence="4" id="KW-0597">Phosphoprotein</keyword>
<feature type="domain" description="PAS" evidence="10">
    <location>
        <begin position="111"/>
        <end position="148"/>
    </location>
</feature>
<organism evidence="12 13">
    <name type="scientific">Dehalogenimonas etheniformans</name>
    <dbReference type="NCBI Taxonomy" id="1536648"/>
    <lineage>
        <taxon>Bacteria</taxon>
        <taxon>Bacillati</taxon>
        <taxon>Chloroflexota</taxon>
        <taxon>Dehalococcoidia</taxon>
        <taxon>Dehalococcoidales</taxon>
        <taxon>Dehalococcoidaceae</taxon>
        <taxon>Dehalogenimonas</taxon>
    </lineage>
</organism>
<evidence type="ECO:0000259" key="9">
    <source>
        <dbReference type="PROSITE" id="PS50109"/>
    </source>
</evidence>
<gene>
    <name evidence="12" type="ORF">JP09_004310</name>
</gene>
<dbReference type="PROSITE" id="PS50885">
    <property type="entry name" value="HAMP"/>
    <property type="match status" value="1"/>
</dbReference>
<dbReference type="SUPFAM" id="SSF55874">
    <property type="entry name" value="ATPase domain of HSP90 chaperone/DNA topoisomerase II/histidine kinase"/>
    <property type="match status" value="1"/>
</dbReference>
<dbReference type="PROSITE" id="PS50112">
    <property type="entry name" value="PAS"/>
    <property type="match status" value="1"/>
</dbReference>
<evidence type="ECO:0000259" key="10">
    <source>
        <dbReference type="PROSITE" id="PS50112"/>
    </source>
</evidence>
<dbReference type="CDD" id="cd00130">
    <property type="entry name" value="PAS"/>
    <property type="match status" value="1"/>
</dbReference>
<dbReference type="InterPro" id="IPR036890">
    <property type="entry name" value="HATPase_C_sf"/>
</dbReference>
<keyword evidence="5" id="KW-0808">Transferase</keyword>
<dbReference type="AlphaFoldDB" id="A0A2P5P7R3"/>